<evidence type="ECO:0000313" key="2">
    <source>
        <dbReference type="EMBL" id="GGC75509.1"/>
    </source>
</evidence>
<keyword evidence="3" id="KW-1185">Reference proteome</keyword>
<name>A0A916UJ80_9HYPH</name>
<reference evidence="2" key="2">
    <citation type="submission" date="2020-09" db="EMBL/GenBank/DDBJ databases">
        <authorList>
            <person name="Sun Q."/>
            <person name="Zhou Y."/>
        </authorList>
    </citation>
    <scope>NUCLEOTIDE SEQUENCE</scope>
    <source>
        <strain evidence="2">CGMCC 1.12919</strain>
    </source>
</reference>
<feature type="compositionally biased region" description="Basic and acidic residues" evidence="1">
    <location>
        <begin position="75"/>
        <end position="106"/>
    </location>
</feature>
<organism evidence="2 3">
    <name type="scientific">Chelatococcus reniformis</name>
    <dbReference type="NCBI Taxonomy" id="1494448"/>
    <lineage>
        <taxon>Bacteria</taxon>
        <taxon>Pseudomonadati</taxon>
        <taxon>Pseudomonadota</taxon>
        <taxon>Alphaproteobacteria</taxon>
        <taxon>Hyphomicrobiales</taxon>
        <taxon>Chelatococcaceae</taxon>
        <taxon>Chelatococcus</taxon>
    </lineage>
</organism>
<dbReference type="EMBL" id="BMGG01000006">
    <property type="protein sequence ID" value="GGC75509.1"/>
    <property type="molecule type" value="Genomic_DNA"/>
</dbReference>
<gene>
    <name evidence="2" type="ORF">GCM10010994_37450</name>
</gene>
<sequence length="112" mass="12033">MDRRPDLRADDLRDRLAQHVGEAEVAGGDAPDEVDVLGKEAPVEPPLGDDRLAQAGIDEVAGEDVLDPPGQGVQRQERGRDAAPDDDEARRQPGQDAARDRMDDHGCATQTS</sequence>
<feature type="compositionally biased region" description="Basic and acidic residues" evidence="1">
    <location>
        <begin position="36"/>
        <end position="52"/>
    </location>
</feature>
<comment type="caution">
    <text evidence="2">The sequence shown here is derived from an EMBL/GenBank/DDBJ whole genome shotgun (WGS) entry which is preliminary data.</text>
</comment>
<accession>A0A916UJ80</accession>
<dbReference type="Proteomes" id="UP000637002">
    <property type="component" value="Unassembled WGS sequence"/>
</dbReference>
<protein>
    <submittedName>
        <fullName evidence="2">Uncharacterized protein</fullName>
    </submittedName>
</protein>
<feature type="region of interest" description="Disordered" evidence="1">
    <location>
        <begin position="21"/>
        <end position="112"/>
    </location>
</feature>
<proteinExistence type="predicted"/>
<evidence type="ECO:0000256" key="1">
    <source>
        <dbReference type="SAM" id="MobiDB-lite"/>
    </source>
</evidence>
<evidence type="ECO:0000313" key="3">
    <source>
        <dbReference type="Proteomes" id="UP000637002"/>
    </source>
</evidence>
<reference evidence="2" key="1">
    <citation type="journal article" date="2014" name="Int. J. Syst. Evol. Microbiol.">
        <title>Complete genome sequence of Corynebacterium casei LMG S-19264T (=DSM 44701T), isolated from a smear-ripened cheese.</title>
        <authorList>
            <consortium name="US DOE Joint Genome Institute (JGI-PGF)"/>
            <person name="Walter F."/>
            <person name="Albersmeier A."/>
            <person name="Kalinowski J."/>
            <person name="Ruckert C."/>
        </authorList>
    </citation>
    <scope>NUCLEOTIDE SEQUENCE</scope>
    <source>
        <strain evidence="2">CGMCC 1.12919</strain>
    </source>
</reference>
<dbReference type="AlphaFoldDB" id="A0A916UJ80"/>